<keyword evidence="3" id="KW-0694">RNA-binding</keyword>
<evidence type="ECO:0000256" key="1">
    <source>
        <dbReference type="ARBA" id="ARBA00007634"/>
    </source>
</evidence>
<evidence type="ECO:0000256" key="3">
    <source>
        <dbReference type="ARBA" id="ARBA00022884"/>
    </source>
</evidence>
<dbReference type="SUPFAM" id="SSF46992">
    <property type="entry name" value="Ribosomal protein S20"/>
    <property type="match status" value="1"/>
</dbReference>
<reference evidence="8 9" key="1">
    <citation type="submission" date="2017-09" db="EMBL/GenBank/DDBJ databases">
        <title>Depth-based differentiation of microbial function through sediment-hosted aquifers and enrichment of novel symbionts in the deep terrestrial subsurface.</title>
        <authorList>
            <person name="Probst A.J."/>
            <person name="Ladd B."/>
            <person name="Jarett J.K."/>
            <person name="Geller-Mcgrath D.E."/>
            <person name="Sieber C.M."/>
            <person name="Emerson J.B."/>
            <person name="Anantharaman K."/>
            <person name="Thomas B.C."/>
            <person name="Malmstrom R."/>
            <person name="Stieglmeier M."/>
            <person name="Klingl A."/>
            <person name="Woyke T."/>
            <person name="Ryan C.M."/>
            <person name="Banfield J.F."/>
        </authorList>
    </citation>
    <scope>NUCLEOTIDE SEQUENCE [LARGE SCALE GENOMIC DNA]</scope>
    <source>
        <strain evidence="8">CG23_combo_of_CG06-09_8_20_14_all_39_17</strain>
    </source>
</reference>
<keyword evidence="5" id="KW-0687">Ribonucleoprotein</keyword>
<dbReference type="AlphaFoldDB" id="A0A2G9YXD8"/>
<comment type="similarity">
    <text evidence="1">Belongs to the bacterial ribosomal protein bS20 family.</text>
</comment>
<dbReference type="Pfam" id="PF01649">
    <property type="entry name" value="Ribosomal_S20p"/>
    <property type="match status" value="1"/>
</dbReference>
<dbReference type="GO" id="GO:0003735">
    <property type="term" value="F:structural constituent of ribosome"/>
    <property type="evidence" value="ECO:0007669"/>
    <property type="project" value="InterPro"/>
</dbReference>
<dbReference type="InterPro" id="IPR002583">
    <property type="entry name" value="Ribosomal_bS20"/>
</dbReference>
<evidence type="ECO:0000256" key="6">
    <source>
        <dbReference type="ARBA" id="ARBA00035136"/>
    </source>
</evidence>
<gene>
    <name evidence="8" type="ORF">COX37_00225</name>
</gene>
<dbReference type="NCBIfam" id="TIGR00029">
    <property type="entry name" value="S20"/>
    <property type="match status" value="1"/>
</dbReference>
<evidence type="ECO:0000256" key="5">
    <source>
        <dbReference type="ARBA" id="ARBA00023274"/>
    </source>
</evidence>
<proteinExistence type="inferred from homology"/>
<evidence type="ECO:0000256" key="4">
    <source>
        <dbReference type="ARBA" id="ARBA00022980"/>
    </source>
</evidence>
<accession>A0A2G9YXD8</accession>
<dbReference type="PANTHER" id="PTHR33398">
    <property type="entry name" value="30S RIBOSOMAL PROTEIN S20"/>
    <property type="match status" value="1"/>
</dbReference>
<dbReference type="Gene3D" id="1.20.58.110">
    <property type="entry name" value="Ribosomal protein S20"/>
    <property type="match status" value="1"/>
</dbReference>
<dbReference type="EMBL" id="PCRO01000004">
    <property type="protein sequence ID" value="PIP23131.1"/>
    <property type="molecule type" value="Genomic_DNA"/>
</dbReference>
<dbReference type="GO" id="GO:0006412">
    <property type="term" value="P:translation"/>
    <property type="evidence" value="ECO:0007669"/>
    <property type="project" value="InterPro"/>
</dbReference>
<dbReference type="PANTHER" id="PTHR33398:SF1">
    <property type="entry name" value="SMALL RIBOSOMAL SUBUNIT PROTEIN BS20C"/>
    <property type="match status" value="1"/>
</dbReference>
<dbReference type="GO" id="GO:0070181">
    <property type="term" value="F:small ribosomal subunit rRNA binding"/>
    <property type="evidence" value="ECO:0007669"/>
    <property type="project" value="TreeGrafter"/>
</dbReference>
<dbReference type="InterPro" id="IPR036510">
    <property type="entry name" value="Ribosomal_bS20_sf"/>
</dbReference>
<evidence type="ECO:0000256" key="2">
    <source>
        <dbReference type="ARBA" id="ARBA00022730"/>
    </source>
</evidence>
<evidence type="ECO:0000256" key="7">
    <source>
        <dbReference type="ARBA" id="ARBA00035343"/>
    </source>
</evidence>
<evidence type="ECO:0000313" key="9">
    <source>
        <dbReference type="Proteomes" id="UP000229976"/>
    </source>
</evidence>
<keyword evidence="4 8" id="KW-0689">Ribosomal protein</keyword>
<name>A0A2G9YXD8_9BACT</name>
<dbReference type="GO" id="GO:0015935">
    <property type="term" value="C:small ribosomal subunit"/>
    <property type="evidence" value="ECO:0007669"/>
    <property type="project" value="TreeGrafter"/>
</dbReference>
<organism evidence="8 9">
    <name type="scientific">Candidatus Nealsonbacteria bacterium CG23_combo_of_CG06-09_8_20_14_all_39_17</name>
    <dbReference type="NCBI Taxonomy" id="1974722"/>
    <lineage>
        <taxon>Bacteria</taxon>
        <taxon>Candidatus Nealsoniibacteriota</taxon>
    </lineage>
</organism>
<keyword evidence="2" id="KW-0699">rRNA-binding</keyword>
<protein>
    <recommendedName>
        <fullName evidence="6">Small ribosomal subunit protein bS20</fullName>
    </recommendedName>
    <alternativeName>
        <fullName evidence="7">30S ribosomal protein S20</fullName>
    </alternativeName>
</protein>
<sequence length="84" mass="9645">MPITESTKKALRQSKKKRLSNINYNKKIKDLSKELALLVSQKKMDEAKKLLPQVYKIIDKATKVNVLKKNTASRRKSKMARMAG</sequence>
<evidence type="ECO:0000313" key="8">
    <source>
        <dbReference type="EMBL" id="PIP23131.1"/>
    </source>
</evidence>
<dbReference type="Proteomes" id="UP000229976">
    <property type="component" value="Unassembled WGS sequence"/>
</dbReference>
<comment type="caution">
    <text evidence="8">The sequence shown here is derived from an EMBL/GenBank/DDBJ whole genome shotgun (WGS) entry which is preliminary data.</text>
</comment>